<feature type="region of interest" description="Disordered" evidence="5">
    <location>
        <begin position="504"/>
        <end position="531"/>
    </location>
</feature>
<evidence type="ECO:0000256" key="5">
    <source>
        <dbReference type="SAM" id="MobiDB-lite"/>
    </source>
</evidence>
<accession>A0AAN7YR78</accession>
<dbReference type="Pfam" id="PF13432">
    <property type="entry name" value="TPR_16"/>
    <property type="match status" value="1"/>
</dbReference>
<keyword evidence="8" id="KW-1185">Reference proteome</keyword>
<reference evidence="7 8" key="1">
    <citation type="submission" date="2023-11" db="EMBL/GenBank/DDBJ databases">
        <title>Dfirmibasis_genome.</title>
        <authorList>
            <person name="Edelbroek B."/>
            <person name="Kjellin J."/>
            <person name="Jerlstrom-Hultqvist J."/>
            <person name="Soderbom F."/>
        </authorList>
    </citation>
    <scope>NUCLEOTIDE SEQUENCE [LARGE SCALE GENOMIC DNA]</scope>
    <source>
        <strain evidence="7 8">TNS-C-14</strain>
    </source>
</reference>
<dbReference type="PANTHER" id="PTHR45188">
    <property type="entry name" value="DNAJ PROTEIN P58IPK HOMOLOG"/>
    <property type="match status" value="1"/>
</dbReference>
<feature type="repeat" description="TPR" evidence="4">
    <location>
        <begin position="75"/>
        <end position="108"/>
    </location>
</feature>
<dbReference type="SMART" id="SM00028">
    <property type="entry name" value="TPR"/>
    <property type="match status" value="7"/>
</dbReference>
<dbReference type="Pfam" id="PF13181">
    <property type="entry name" value="TPR_8"/>
    <property type="match status" value="2"/>
</dbReference>
<dbReference type="SMART" id="SM00271">
    <property type="entry name" value="DnaJ"/>
    <property type="match status" value="1"/>
</dbReference>
<dbReference type="InterPro" id="IPR001623">
    <property type="entry name" value="DnaJ_domain"/>
</dbReference>
<evidence type="ECO:0000313" key="7">
    <source>
        <dbReference type="EMBL" id="KAK5578851.1"/>
    </source>
</evidence>
<feature type="compositionally biased region" description="Low complexity" evidence="5">
    <location>
        <begin position="514"/>
        <end position="525"/>
    </location>
</feature>
<dbReference type="AlphaFoldDB" id="A0AAN7YR78"/>
<keyword evidence="3" id="KW-0143">Chaperone</keyword>
<dbReference type="Pfam" id="PF00226">
    <property type="entry name" value="DnaJ"/>
    <property type="match status" value="1"/>
</dbReference>
<feature type="repeat" description="TPR" evidence="4">
    <location>
        <begin position="235"/>
        <end position="268"/>
    </location>
</feature>
<keyword evidence="2 4" id="KW-0802">TPR repeat</keyword>
<dbReference type="Gene3D" id="1.10.287.110">
    <property type="entry name" value="DnaJ domain"/>
    <property type="match status" value="1"/>
</dbReference>
<organism evidence="7 8">
    <name type="scientific">Dictyostelium firmibasis</name>
    <dbReference type="NCBI Taxonomy" id="79012"/>
    <lineage>
        <taxon>Eukaryota</taxon>
        <taxon>Amoebozoa</taxon>
        <taxon>Evosea</taxon>
        <taxon>Eumycetozoa</taxon>
        <taxon>Dictyostelia</taxon>
        <taxon>Dictyosteliales</taxon>
        <taxon>Dictyosteliaceae</taxon>
        <taxon>Dictyostelium</taxon>
    </lineage>
</organism>
<evidence type="ECO:0000256" key="3">
    <source>
        <dbReference type="ARBA" id="ARBA00023186"/>
    </source>
</evidence>
<dbReference type="SUPFAM" id="SSF46565">
    <property type="entry name" value="Chaperone J-domain"/>
    <property type="match status" value="1"/>
</dbReference>
<evidence type="ECO:0000256" key="1">
    <source>
        <dbReference type="ARBA" id="ARBA00022737"/>
    </source>
</evidence>
<dbReference type="PANTHER" id="PTHR45188:SF2">
    <property type="entry name" value="DNAJ HOMOLOG SUBFAMILY C MEMBER 7"/>
    <property type="match status" value="1"/>
</dbReference>
<dbReference type="EMBL" id="JAVFKY010000003">
    <property type="protein sequence ID" value="KAK5578851.1"/>
    <property type="molecule type" value="Genomic_DNA"/>
</dbReference>
<dbReference type="SUPFAM" id="SSF48452">
    <property type="entry name" value="TPR-like"/>
    <property type="match status" value="3"/>
</dbReference>
<proteinExistence type="predicted"/>
<dbReference type="FunFam" id="1.25.40.10:FF:000097">
    <property type="entry name" value="DnaJ homolog subfamily C member 7 homolog"/>
    <property type="match status" value="1"/>
</dbReference>
<dbReference type="Proteomes" id="UP001344447">
    <property type="component" value="Unassembled WGS sequence"/>
</dbReference>
<feature type="domain" description="J" evidence="6">
    <location>
        <begin position="361"/>
        <end position="431"/>
    </location>
</feature>
<feature type="repeat" description="TPR" evidence="4">
    <location>
        <begin position="307"/>
        <end position="340"/>
    </location>
</feature>
<dbReference type="InterPro" id="IPR036869">
    <property type="entry name" value="J_dom_sf"/>
</dbReference>
<feature type="repeat" description="TPR" evidence="4">
    <location>
        <begin position="273"/>
        <end position="306"/>
    </location>
</feature>
<evidence type="ECO:0000313" key="8">
    <source>
        <dbReference type="Proteomes" id="UP001344447"/>
    </source>
</evidence>
<dbReference type="InterPro" id="IPR019734">
    <property type="entry name" value="TPR_rpt"/>
</dbReference>
<keyword evidence="1" id="KW-0677">Repeat</keyword>
<name>A0AAN7YR78_9MYCE</name>
<dbReference type="PROSITE" id="PS50076">
    <property type="entry name" value="DNAJ_2"/>
    <property type="match status" value="1"/>
</dbReference>
<dbReference type="FunFam" id="1.10.287.110:FF:000055">
    <property type="entry name" value="DnaJ subfamily C member 7"/>
    <property type="match status" value="1"/>
</dbReference>
<dbReference type="Pfam" id="PF00515">
    <property type="entry name" value="TPR_1"/>
    <property type="match status" value="1"/>
</dbReference>
<dbReference type="PROSITE" id="PS50293">
    <property type="entry name" value="TPR_REGION"/>
    <property type="match status" value="1"/>
</dbReference>
<dbReference type="CDD" id="cd06257">
    <property type="entry name" value="DnaJ"/>
    <property type="match status" value="1"/>
</dbReference>
<sequence length="531" mass="58860">MDHEECKVQGNNYFKQSQYMDAIRCYTDAIELSNGTIATYYGNRAAAYLAISTKSSLRDSINDSLKAIELDRSFIKGYTRASKAYTQLAQYDQAASIIVRGLAFDPRNNELLQEKNQLESLHKIISSLTKEKALKNPSSSLNQIENALSQSKYNTQLQVLKARVLIELKQYPQASNLMTTLLQEDSRNPEYLFVRGLSLYYQNNFTAATQHFQNSLTYDPDYSESRVALKRLRSIEAKKKEGNEYFQSKNYQAAYDSFSEALSIDPKLETINSQLYSNRAAALVHLNRLSEAINDCTSAVTIDPNYGKAYIRRAQCHMKQENFEDAVRDYEKAQTLDPENGEIHRNIKEAKVAYKKSLRKDYYKILGVSKEAGETEIKKAYRKLALQYHPDKNNQLPDEEKAQAEKMFKDIGEAYGILSDEKKKRQYDMGQDENGMPFDASDMGGGVDINSVFSQFFNQGGMGGGGFGGMGGGGFGGMGGGGFGGGGGGFGGMPFGFGDMGGGGFSGHSGHSHGGSSRTRSSRGGSEFRYS</sequence>
<protein>
    <recommendedName>
        <fullName evidence="6">J domain-containing protein</fullName>
    </recommendedName>
</protein>
<gene>
    <name evidence="7" type="ORF">RB653_008526</name>
</gene>
<evidence type="ECO:0000259" key="6">
    <source>
        <dbReference type="PROSITE" id="PS50076"/>
    </source>
</evidence>
<dbReference type="PRINTS" id="PR00625">
    <property type="entry name" value="JDOMAIN"/>
</dbReference>
<dbReference type="PROSITE" id="PS50005">
    <property type="entry name" value="TPR"/>
    <property type="match status" value="5"/>
</dbReference>
<evidence type="ECO:0000256" key="2">
    <source>
        <dbReference type="ARBA" id="ARBA00022803"/>
    </source>
</evidence>
<dbReference type="Gene3D" id="1.25.40.10">
    <property type="entry name" value="Tetratricopeptide repeat domain"/>
    <property type="match status" value="3"/>
</dbReference>
<feature type="repeat" description="TPR" evidence="4">
    <location>
        <begin position="189"/>
        <end position="222"/>
    </location>
</feature>
<dbReference type="InterPro" id="IPR011990">
    <property type="entry name" value="TPR-like_helical_dom_sf"/>
</dbReference>
<comment type="caution">
    <text evidence="7">The sequence shown here is derived from an EMBL/GenBank/DDBJ whole genome shotgun (WGS) entry which is preliminary data.</text>
</comment>
<evidence type="ECO:0000256" key="4">
    <source>
        <dbReference type="PROSITE-ProRule" id="PRU00339"/>
    </source>
</evidence>